<dbReference type="AlphaFoldDB" id="A0A0A8X2A1"/>
<evidence type="ECO:0000259" key="3">
    <source>
        <dbReference type="Pfam" id="PF00326"/>
    </source>
</evidence>
<evidence type="ECO:0000256" key="2">
    <source>
        <dbReference type="ARBA" id="ARBA00022825"/>
    </source>
</evidence>
<dbReference type="InterPro" id="IPR001375">
    <property type="entry name" value="Peptidase_S9_cat"/>
</dbReference>
<sequence length="601" mass="68219">MIQFKKPNIENFYRTFNIQSFTVSPDEKQLVFSTNLTGKYNLWAMDLPNQYPYPLTFIDQTCQALSYSHDGSFMVVGFDNDGDENGQLYAIPPEGGEMVPLRTAEGHRHIYPFLSKDDQRLYYTSTKGNETYLNIYRYDIESGDESIVVEGEGAGCFLVAVDEEENNFVYLKQYANTYVPGFLFQDGKSYSLTPESDEQFTVGEGVFVGDEYYFATTYGEDFGYLAKFNLKTHEFTKVLSIEKEEFGPLRFDKSTNSLYFVTSKGVNDYLYQYDLAEGTYQNSNLPASIIQGGTVAKSGNVYILAGSATKPNNIFMKEAGSDEWKQLTNLAVPGVKEEELVDPEVLSYPSYDGMMMEALFFKAKEDVSNGHVILWPHGGPQAAERKFFRSMFQFLVNRGYSIFAPNFRGSTGYGLAFTKMVEGNWGEGPRLDNIAGLEYLYENGMADRDKTLLMGGSYGGYMALLLHGRHPEYFKAVVDIFGPSDLFSFINSVPEHWKPIMNQWVGDPVKDFDKLTEYSPITYLDTMTKPMLIIQGANDPRVVKQESDQIVKALQEKGYDVKYLVLEDEGHGFSKKENEILVNRTILEFFDQFVEAKVFAE</sequence>
<keyword evidence="1" id="KW-0378">Hydrolase</keyword>
<gene>
    <name evidence="4" type="ORF">SAMD00020551_0388</name>
</gene>
<comment type="caution">
    <text evidence="4">The sequence shown here is derived from an EMBL/GenBank/DDBJ whole genome shotgun (WGS) entry which is preliminary data.</text>
</comment>
<keyword evidence="2" id="KW-0645">Protease</keyword>
<organism evidence="4 5">
    <name type="scientific">Mesobacillus selenatarsenatis (strain DSM 18680 / JCM 14380 / FERM P-15431 / SF-1)</name>
    <dbReference type="NCBI Taxonomy" id="1321606"/>
    <lineage>
        <taxon>Bacteria</taxon>
        <taxon>Bacillati</taxon>
        <taxon>Bacillota</taxon>
        <taxon>Bacilli</taxon>
        <taxon>Bacillales</taxon>
        <taxon>Bacillaceae</taxon>
        <taxon>Mesobacillus</taxon>
    </lineage>
</organism>
<dbReference type="Pfam" id="PF00326">
    <property type="entry name" value="Peptidase_S9"/>
    <property type="match status" value="1"/>
</dbReference>
<dbReference type="PANTHER" id="PTHR42776:SF27">
    <property type="entry name" value="DIPEPTIDYL PEPTIDASE FAMILY MEMBER 6"/>
    <property type="match status" value="1"/>
</dbReference>
<evidence type="ECO:0000256" key="1">
    <source>
        <dbReference type="ARBA" id="ARBA00022801"/>
    </source>
</evidence>
<keyword evidence="2" id="KW-0720">Serine protease</keyword>
<name>A0A0A8X2A1_MESS1</name>
<reference evidence="4 5" key="1">
    <citation type="submission" date="2013-06" db="EMBL/GenBank/DDBJ databases">
        <title>Whole genome shotgun sequence of Bacillus selenatarsenatis SF-1.</title>
        <authorList>
            <person name="Kuroda M."/>
            <person name="Sei K."/>
            <person name="Yamashita M."/>
            <person name="Ike M."/>
        </authorList>
    </citation>
    <scope>NUCLEOTIDE SEQUENCE [LARGE SCALE GENOMIC DNA]</scope>
    <source>
        <strain evidence="4 5">SF-1</strain>
    </source>
</reference>
<dbReference type="SUPFAM" id="SSF53474">
    <property type="entry name" value="alpha/beta-Hydrolases"/>
    <property type="match status" value="1"/>
</dbReference>
<dbReference type="GO" id="GO:0006508">
    <property type="term" value="P:proteolysis"/>
    <property type="evidence" value="ECO:0007669"/>
    <property type="project" value="InterPro"/>
</dbReference>
<dbReference type="STRING" id="1321606.SAMD00020551_0388"/>
<dbReference type="SUPFAM" id="SSF82171">
    <property type="entry name" value="DPP6 N-terminal domain-like"/>
    <property type="match status" value="1"/>
</dbReference>
<keyword evidence="5" id="KW-1185">Reference proteome</keyword>
<evidence type="ECO:0000313" key="5">
    <source>
        <dbReference type="Proteomes" id="UP000031014"/>
    </source>
</evidence>
<dbReference type="InterPro" id="IPR011659">
    <property type="entry name" value="WD40"/>
</dbReference>
<dbReference type="EMBL" id="BASE01000008">
    <property type="protein sequence ID" value="GAM12256.1"/>
    <property type="molecule type" value="Genomic_DNA"/>
</dbReference>
<dbReference type="GO" id="GO:0004252">
    <property type="term" value="F:serine-type endopeptidase activity"/>
    <property type="evidence" value="ECO:0007669"/>
    <property type="project" value="TreeGrafter"/>
</dbReference>
<dbReference type="Pfam" id="PF07676">
    <property type="entry name" value="PD40"/>
    <property type="match status" value="2"/>
</dbReference>
<dbReference type="Gene3D" id="2.120.10.30">
    <property type="entry name" value="TolB, C-terminal domain"/>
    <property type="match status" value="1"/>
</dbReference>
<dbReference type="PANTHER" id="PTHR42776">
    <property type="entry name" value="SERINE PEPTIDASE S9 FAMILY MEMBER"/>
    <property type="match status" value="1"/>
</dbReference>
<dbReference type="InterPro" id="IPR011042">
    <property type="entry name" value="6-blade_b-propeller_TolB-like"/>
</dbReference>
<feature type="domain" description="Peptidase S9 prolyl oligopeptidase catalytic" evidence="3">
    <location>
        <begin position="388"/>
        <end position="594"/>
    </location>
</feature>
<proteinExistence type="predicted"/>
<dbReference type="Proteomes" id="UP000031014">
    <property type="component" value="Unassembled WGS sequence"/>
</dbReference>
<accession>A0A0A8X2A1</accession>
<protein>
    <submittedName>
        <fullName evidence="4">Acylamino-acid-releasing enzyme</fullName>
    </submittedName>
</protein>
<evidence type="ECO:0000313" key="4">
    <source>
        <dbReference type="EMBL" id="GAM12256.1"/>
    </source>
</evidence>
<dbReference type="Gene3D" id="3.40.50.1820">
    <property type="entry name" value="alpha/beta hydrolase"/>
    <property type="match status" value="1"/>
</dbReference>
<dbReference type="OrthoDB" id="108903at2"/>
<dbReference type="InterPro" id="IPR029058">
    <property type="entry name" value="AB_hydrolase_fold"/>
</dbReference>
<dbReference type="RefSeq" id="WP_041964197.1">
    <property type="nucleotide sequence ID" value="NZ_BASE01000008.1"/>
</dbReference>